<evidence type="ECO:0000313" key="3">
    <source>
        <dbReference type="Proteomes" id="UP000198625"/>
    </source>
</evidence>
<feature type="coiled-coil region" evidence="1">
    <location>
        <begin position="56"/>
        <end position="83"/>
    </location>
</feature>
<dbReference type="STRING" id="415015.SAMN05660462_02980"/>
<keyword evidence="1" id="KW-0175">Coiled coil</keyword>
<dbReference type="EMBL" id="FNQE01000050">
    <property type="protein sequence ID" value="SDZ38783.1"/>
    <property type="molecule type" value="Genomic_DNA"/>
</dbReference>
<evidence type="ECO:0000313" key="2">
    <source>
        <dbReference type="EMBL" id="SDZ38783.1"/>
    </source>
</evidence>
<dbReference type="InterPro" id="IPR002514">
    <property type="entry name" value="Transposase_8"/>
</dbReference>
<accession>A0A1H3SL31</accession>
<dbReference type="AlphaFoldDB" id="A0A1H3SL31"/>
<dbReference type="GO" id="GO:0003677">
    <property type="term" value="F:DNA binding"/>
    <property type="evidence" value="ECO:0007669"/>
    <property type="project" value="InterPro"/>
</dbReference>
<sequence>MAKHYEEAFKKQIVALYNNGETLADINKEYGIAKSTVKTWIERHNTSGSFDVNDNRTEEEIELIKLRKKVKQLEMENDILKQAALLLGKK</sequence>
<dbReference type="GO" id="GO:0004803">
    <property type="term" value="F:transposase activity"/>
    <property type="evidence" value="ECO:0007669"/>
    <property type="project" value="InterPro"/>
</dbReference>
<keyword evidence="3" id="KW-1185">Reference proteome</keyword>
<name>A0A1H3SL31_9FIRM</name>
<evidence type="ECO:0000256" key="1">
    <source>
        <dbReference type="SAM" id="Coils"/>
    </source>
</evidence>
<dbReference type="Gene3D" id="1.10.10.60">
    <property type="entry name" value="Homeodomain-like"/>
    <property type="match status" value="1"/>
</dbReference>
<dbReference type="Pfam" id="PF01527">
    <property type="entry name" value="HTH_Tnp_1"/>
    <property type="match status" value="1"/>
</dbReference>
<dbReference type="SUPFAM" id="SSF46689">
    <property type="entry name" value="Homeodomain-like"/>
    <property type="match status" value="1"/>
</dbReference>
<reference evidence="2 3" key="1">
    <citation type="submission" date="2016-10" db="EMBL/GenBank/DDBJ databases">
        <authorList>
            <person name="de Groot N.N."/>
        </authorList>
    </citation>
    <scope>NUCLEOTIDE SEQUENCE [LARGE SCALE GENOMIC DNA]</scope>
    <source>
        <strain evidence="2 3">DSM 21650</strain>
    </source>
</reference>
<proteinExistence type="predicted"/>
<dbReference type="Proteomes" id="UP000198625">
    <property type="component" value="Unassembled WGS sequence"/>
</dbReference>
<dbReference type="GO" id="GO:0006313">
    <property type="term" value="P:DNA transposition"/>
    <property type="evidence" value="ECO:0007669"/>
    <property type="project" value="InterPro"/>
</dbReference>
<gene>
    <name evidence="2" type="ORF">SAMN05660462_02980</name>
</gene>
<protein>
    <submittedName>
        <fullName evidence="2">Transposase</fullName>
    </submittedName>
</protein>
<organism evidence="2 3">
    <name type="scientific">Proteiniborus ethanoligenes</name>
    <dbReference type="NCBI Taxonomy" id="415015"/>
    <lineage>
        <taxon>Bacteria</taxon>
        <taxon>Bacillati</taxon>
        <taxon>Bacillota</taxon>
        <taxon>Clostridia</taxon>
        <taxon>Eubacteriales</taxon>
        <taxon>Proteiniborus</taxon>
    </lineage>
</organism>
<dbReference type="InterPro" id="IPR009057">
    <property type="entry name" value="Homeodomain-like_sf"/>
</dbReference>